<evidence type="ECO:0000313" key="2">
    <source>
        <dbReference type="EMBL" id="DAF42514.1"/>
    </source>
</evidence>
<dbReference type="InterPro" id="IPR001387">
    <property type="entry name" value="Cro/C1-type_HTH"/>
</dbReference>
<dbReference type="InterPro" id="IPR010982">
    <property type="entry name" value="Lambda_DNA-bd_dom_sf"/>
</dbReference>
<dbReference type="CDD" id="cd00093">
    <property type="entry name" value="HTH_XRE"/>
    <property type="match status" value="1"/>
</dbReference>
<organism evidence="2">
    <name type="scientific">Siphoviridae sp. ctLeG9</name>
    <dbReference type="NCBI Taxonomy" id="2827848"/>
    <lineage>
        <taxon>Viruses</taxon>
        <taxon>Duplodnaviria</taxon>
        <taxon>Heunggongvirae</taxon>
        <taxon>Uroviricota</taxon>
        <taxon>Caudoviricetes</taxon>
    </lineage>
</organism>
<dbReference type="GO" id="GO:0003677">
    <property type="term" value="F:DNA binding"/>
    <property type="evidence" value="ECO:0007669"/>
    <property type="project" value="InterPro"/>
</dbReference>
<evidence type="ECO:0000259" key="1">
    <source>
        <dbReference type="Pfam" id="PF01381"/>
    </source>
</evidence>
<sequence>MKKIFRHKRIDLGITQAEMAENYGVSAAFLSGFELGKSVSDVLLLKIIESGDFDDSEQKEIVRIYIKRTGRLPVSLMSESELDYISKAAAMGIVNERKRVKS</sequence>
<protein>
    <submittedName>
        <fullName evidence="2">Regulatory protein</fullName>
    </submittedName>
</protein>
<dbReference type="EMBL" id="BK032495">
    <property type="protein sequence ID" value="DAF42514.1"/>
    <property type="molecule type" value="Genomic_DNA"/>
</dbReference>
<accession>A0A8S5RVN9</accession>
<feature type="domain" description="HTH cro/C1-type" evidence="1">
    <location>
        <begin position="7"/>
        <end position="48"/>
    </location>
</feature>
<proteinExistence type="predicted"/>
<reference evidence="2" key="1">
    <citation type="journal article" date="2021" name="Proc. Natl. Acad. Sci. U.S.A.">
        <title>A Catalog of Tens of Thousands of Viruses from Human Metagenomes Reveals Hidden Associations with Chronic Diseases.</title>
        <authorList>
            <person name="Tisza M.J."/>
            <person name="Buck C.B."/>
        </authorList>
    </citation>
    <scope>NUCLEOTIDE SEQUENCE</scope>
    <source>
        <strain evidence="2">CtLeG9</strain>
    </source>
</reference>
<dbReference type="Pfam" id="PF01381">
    <property type="entry name" value="HTH_3"/>
    <property type="match status" value="1"/>
</dbReference>
<dbReference type="SUPFAM" id="SSF47413">
    <property type="entry name" value="lambda repressor-like DNA-binding domains"/>
    <property type="match status" value="1"/>
</dbReference>
<dbReference type="Gene3D" id="1.10.260.40">
    <property type="entry name" value="lambda repressor-like DNA-binding domains"/>
    <property type="match status" value="1"/>
</dbReference>
<name>A0A8S5RVN9_9CAUD</name>